<sequence length="429" mass="45119">MSVVASDLVPAVGAMVSPHLYPALKYEAGAAAKARVGMDKVLVTLERVLVSQTYLVGERVTLADIWAVVVLSILMEHILDAPARAAMPSVMRYFTTLAAQPAFAKALGGEVKLCETPLGPPPDELECATPFKWSPDGSCPAPPTDDAWARAFLRRLRAASHREPELLALYALRKPDMTRLVGAARDALSRCPNVVEVRVPPAGRVRVVGDLHGHFHDLLHLLAVGGLPSEENVYVFAGDYVDRGNWGVEVVLALFALKAWRPAAVHLLRGNHETSGCVERYGFATEVARKYGAKSLGGFLSAFRELPIAAAVVTAPAVAPGGAAAAAAAARGGRGGRTRGVACPSRRGAGGRGGARRGAGAPADGGAGGPPLPVWERPLVPGERRVLALHGGIWRDRPSAIFHFRPRPTPPCHLVAPRPSAAPNAPPAS</sequence>
<evidence type="ECO:0000313" key="1">
    <source>
        <dbReference type="EMBL" id="KAK1867322.1"/>
    </source>
</evidence>
<dbReference type="Proteomes" id="UP000798662">
    <property type="component" value="Chromosome 3"/>
</dbReference>
<accession>A0ACC3CAX4</accession>
<protein>
    <submittedName>
        <fullName evidence="1">Uncharacterized protein</fullName>
    </submittedName>
</protein>
<reference evidence="1" key="1">
    <citation type="submission" date="2019-11" db="EMBL/GenBank/DDBJ databases">
        <title>Nori genome reveals adaptations in red seaweeds to the harsh intertidal environment.</title>
        <authorList>
            <person name="Wang D."/>
            <person name="Mao Y."/>
        </authorList>
    </citation>
    <scope>NUCLEOTIDE SEQUENCE</scope>
    <source>
        <tissue evidence="1">Gametophyte</tissue>
    </source>
</reference>
<organism evidence="1 2">
    <name type="scientific">Pyropia yezoensis</name>
    <name type="common">Susabi-nori</name>
    <name type="synonym">Porphyra yezoensis</name>
    <dbReference type="NCBI Taxonomy" id="2788"/>
    <lineage>
        <taxon>Eukaryota</taxon>
        <taxon>Rhodophyta</taxon>
        <taxon>Bangiophyceae</taxon>
        <taxon>Bangiales</taxon>
        <taxon>Bangiaceae</taxon>
        <taxon>Pyropia</taxon>
    </lineage>
</organism>
<keyword evidence="2" id="KW-1185">Reference proteome</keyword>
<dbReference type="EMBL" id="CM020620">
    <property type="protein sequence ID" value="KAK1867322.1"/>
    <property type="molecule type" value="Genomic_DNA"/>
</dbReference>
<name>A0ACC3CAX4_PYRYE</name>
<comment type="caution">
    <text evidence="1">The sequence shown here is derived from an EMBL/GenBank/DDBJ whole genome shotgun (WGS) entry which is preliminary data.</text>
</comment>
<evidence type="ECO:0000313" key="2">
    <source>
        <dbReference type="Proteomes" id="UP000798662"/>
    </source>
</evidence>
<proteinExistence type="predicted"/>
<gene>
    <name evidence="1" type="ORF">I4F81_009829</name>
</gene>